<dbReference type="InterPro" id="IPR008271">
    <property type="entry name" value="Ser/Thr_kinase_AS"/>
</dbReference>
<organism evidence="11 12">
    <name type="scientific">Rhododendron griersonianum</name>
    <dbReference type="NCBI Taxonomy" id="479676"/>
    <lineage>
        <taxon>Eukaryota</taxon>
        <taxon>Viridiplantae</taxon>
        <taxon>Streptophyta</taxon>
        <taxon>Embryophyta</taxon>
        <taxon>Tracheophyta</taxon>
        <taxon>Spermatophyta</taxon>
        <taxon>Magnoliopsida</taxon>
        <taxon>eudicotyledons</taxon>
        <taxon>Gunneridae</taxon>
        <taxon>Pentapetalae</taxon>
        <taxon>asterids</taxon>
        <taxon>Ericales</taxon>
        <taxon>Ericaceae</taxon>
        <taxon>Ericoideae</taxon>
        <taxon>Rhodoreae</taxon>
        <taxon>Rhododendron</taxon>
    </lineage>
</organism>
<feature type="domain" description="Protein kinase" evidence="9">
    <location>
        <begin position="461"/>
        <end position="724"/>
    </location>
</feature>
<dbReference type="GO" id="GO:0016567">
    <property type="term" value="P:protein ubiquitination"/>
    <property type="evidence" value="ECO:0007669"/>
    <property type="project" value="InterPro"/>
</dbReference>
<feature type="domain" description="U-box" evidence="10">
    <location>
        <begin position="743"/>
        <end position="816"/>
    </location>
</feature>
<feature type="region of interest" description="Disordered" evidence="7">
    <location>
        <begin position="227"/>
        <end position="249"/>
    </location>
</feature>
<evidence type="ECO:0000256" key="5">
    <source>
        <dbReference type="ARBA" id="ARBA00022679"/>
    </source>
</evidence>
<sequence length="818" mass="92014">MLTVLLSSTYHVLMWALPYSAAGDTIPIEQLDAHVVEMYIKDTKLGFQEIFLPLKKLCKRRKIETLVLEGDNLASALLKYVTVSGVSSLVLGSCSSSFIRRPLVYQIIVLFLEDTTFTSTFYDLHVVLPSVKLHVTIFLFNLMVRKLKDYTVPSAVLKNAPEACNVYIVSRHRLLTTSATPSSTGENNASQWCFNWGERSSLHIYKSNGGHYLSLVDCGATDTASTVSELSRSNSHGSNHSGSLEERNHQNSGNIEIEEVNECPSVASTETKQSDVQAEVDQLCLELNGCRSSSSEDCGDNDTASSVSDVSFLNSIAIAQERYPNSSGSLQERNHRNSGTSMLEVESVNECHSVASTETKKVHFLSSKCLEEERQVNTALQREEVYKKILAEVKRKHLEAVKEIEIARNLLAKETYERQIAESNALKESVEKKKIIDALLSNDRRYRRYTRDEIEIATDSFSETKMISEGSYGKVYRCDLDKTPVAVKVLRSDALEKEKEFLTEIEVLSQLCHPNIVLLLGACPEVGCLVFEYMENGSLEDFVSGQSSRHPLPWFVRFRIAFEVACGLAFLHNTKPYPIIHRDLKPGNVFLDRNYVSKIGDVGLAKLVSNVVPDDVTEYRDSVICGSLHYMDPEYQRTGTVRPKSDLYAFGIIVLQLLVAQPPNGLLLKFKNAISSGSLYDILDKSIPDWPLAETEEMAQMALKCSELRCRERPDLETEVLPLLKKLADMEDGTLRLQRNSIQPPNHYFCPILQEVMEDPYIAADGFTYEHRAIKAWFERYGLSPVTKLRLQHKVLIQNHTLRSAIQDWRSRTASSSG</sequence>
<dbReference type="Pfam" id="PF07714">
    <property type="entry name" value="PK_Tyr_Ser-Thr"/>
    <property type="match status" value="1"/>
</dbReference>
<dbReference type="InterPro" id="IPR001245">
    <property type="entry name" value="Ser-Thr/Tyr_kinase_cat_dom"/>
</dbReference>
<dbReference type="Gene3D" id="1.10.510.10">
    <property type="entry name" value="Transferase(Phosphotransferase) domain 1"/>
    <property type="match status" value="1"/>
</dbReference>
<comment type="caution">
    <text evidence="11">The sequence shown here is derived from an EMBL/GenBank/DDBJ whole genome shotgun (WGS) entry which is preliminary data.</text>
</comment>
<dbReference type="Pfam" id="PF04564">
    <property type="entry name" value="U-box"/>
    <property type="match status" value="1"/>
</dbReference>
<evidence type="ECO:0000256" key="2">
    <source>
        <dbReference type="ARBA" id="ARBA00003861"/>
    </source>
</evidence>
<dbReference type="SUPFAM" id="SSF56112">
    <property type="entry name" value="Protein kinase-like (PK-like)"/>
    <property type="match status" value="1"/>
</dbReference>
<evidence type="ECO:0000259" key="9">
    <source>
        <dbReference type="PROSITE" id="PS50011"/>
    </source>
</evidence>
<dbReference type="SMART" id="SM00504">
    <property type="entry name" value="Ubox"/>
    <property type="match status" value="1"/>
</dbReference>
<keyword evidence="6" id="KW-0833">Ubl conjugation pathway</keyword>
<feature type="signal peptide" evidence="8">
    <location>
        <begin position="1"/>
        <end position="22"/>
    </location>
</feature>
<dbReference type="AlphaFoldDB" id="A0AAV6K496"/>
<comment type="function">
    <text evidence="2">Functions as an E3 ubiquitin ligase.</text>
</comment>
<dbReference type="Gene3D" id="3.30.40.10">
    <property type="entry name" value="Zinc/RING finger domain, C3HC4 (zinc finger)"/>
    <property type="match status" value="1"/>
</dbReference>
<dbReference type="PANTHER" id="PTHR45647">
    <property type="entry name" value="OS02G0152300 PROTEIN"/>
    <property type="match status" value="1"/>
</dbReference>
<dbReference type="PROSITE" id="PS00108">
    <property type="entry name" value="PROTEIN_KINASE_ST"/>
    <property type="match status" value="1"/>
</dbReference>
<comment type="catalytic activity">
    <reaction evidence="1">
        <text>S-ubiquitinyl-[E2 ubiquitin-conjugating enzyme]-L-cysteine + [acceptor protein]-L-lysine = [E2 ubiquitin-conjugating enzyme]-L-cysteine + N(6)-ubiquitinyl-[acceptor protein]-L-lysine.</text>
        <dbReference type="EC" id="2.3.2.27"/>
    </reaction>
</comment>
<gene>
    <name evidence="11" type="ORF">RHGRI_012989</name>
</gene>
<evidence type="ECO:0000256" key="8">
    <source>
        <dbReference type="SAM" id="SignalP"/>
    </source>
</evidence>
<reference evidence="11" key="1">
    <citation type="submission" date="2020-08" db="EMBL/GenBank/DDBJ databases">
        <title>Plant Genome Project.</title>
        <authorList>
            <person name="Zhang R.-G."/>
        </authorList>
    </citation>
    <scope>NUCLEOTIDE SEQUENCE</scope>
    <source>
        <strain evidence="11">WSP0</strain>
        <tissue evidence="11">Leaf</tissue>
    </source>
</reference>
<dbReference type="SUPFAM" id="SSF57850">
    <property type="entry name" value="RING/U-box"/>
    <property type="match status" value="1"/>
</dbReference>
<dbReference type="Gene3D" id="3.30.200.20">
    <property type="entry name" value="Phosphorylase Kinase, domain 1"/>
    <property type="match status" value="1"/>
</dbReference>
<protein>
    <recommendedName>
        <fullName evidence="4">RING-type E3 ubiquitin transferase</fullName>
        <ecNumber evidence="4">2.3.2.27</ecNumber>
    </recommendedName>
</protein>
<keyword evidence="8" id="KW-0732">Signal</keyword>
<dbReference type="EMBL" id="JACTNZ010000005">
    <property type="protein sequence ID" value="KAG5547152.1"/>
    <property type="molecule type" value="Genomic_DNA"/>
</dbReference>
<dbReference type="CDD" id="cd16655">
    <property type="entry name" value="RING-Ubox_WDSUB1-like"/>
    <property type="match status" value="1"/>
</dbReference>
<dbReference type="GO" id="GO:0061630">
    <property type="term" value="F:ubiquitin protein ligase activity"/>
    <property type="evidence" value="ECO:0007669"/>
    <property type="project" value="UniProtKB-EC"/>
</dbReference>
<feature type="compositionally biased region" description="Low complexity" evidence="7">
    <location>
        <begin position="230"/>
        <end position="242"/>
    </location>
</feature>
<dbReference type="PANTHER" id="PTHR45647:SF65">
    <property type="entry name" value="U-BOX DOMAIN-CONTAINING PROTEIN KINASE FAMILY PROTEIN"/>
    <property type="match status" value="1"/>
</dbReference>
<evidence type="ECO:0000313" key="11">
    <source>
        <dbReference type="EMBL" id="KAG5547152.1"/>
    </source>
</evidence>
<evidence type="ECO:0000256" key="3">
    <source>
        <dbReference type="ARBA" id="ARBA00004906"/>
    </source>
</evidence>
<dbReference type="Proteomes" id="UP000823749">
    <property type="component" value="Chromosome 5"/>
</dbReference>
<dbReference type="PROSITE" id="PS50011">
    <property type="entry name" value="PROTEIN_KINASE_DOM"/>
    <property type="match status" value="1"/>
</dbReference>
<dbReference type="InterPro" id="IPR051348">
    <property type="entry name" value="U-box_ubiquitin_ligases"/>
</dbReference>
<evidence type="ECO:0000256" key="6">
    <source>
        <dbReference type="ARBA" id="ARBA00022786"/>
    </source>
</evidence>
<keyword evidence="12" id="KW-1185">Reference proteome</keyword>
<name>A0AAV6K496_9ERIC</name>
<comment type="pathway">
    <text evidence="3">Protein modification; protein ubiquitination.</text>
</comment>
<feature type="chain" id="PRO_5043854326" description="RING-type E3 ubiquitin transferase" evidence="8">
    <location>
        <begin position="23"/>
        <end position="818"/>
    </location>
</feature>
<keyword evidence="5" id="KW-0808">Transferase</keyword>
<accession>A0AAV6K496</accession>
<evidence type="ECO:0000256" key="4">
    <source>
        <dbReference type="ARBA" id="ARBA00012483"/>
    </source>
</evidence>
<dbReference type="InterPro" id="IPR013083">
    <property type="entry name" value="Znf_RING/FYVE/PHD"/>
</dbReference>
<evidence type="ECO:0000259" key="10">
    <source>
        <dbReference type="PROSITE" id="PS51698"/>
    </source>
</evidence>
<dbReference type="InterPro" id="IPR003613">
    <property type="entry name" value="Ubox_domain"/>
</dbReference>
<dbReference type="PROSITE" id="PS51698">
    <property type="entry name" value="U_BOX"/>
    <property type="match status" value="1"/>
</dbReference>
<dbReference type="EC" id="2.3.2.27" evidence="4"/>
<proteinExistence type="predicted"/>
<evidence type="ECO:0000256" key="1">
    <source>
        <dbReference type="ARBA" id="ARBA00000900"/>
    </source>
</evidence>
<dbReference type="InterPro" id="IPR011009">
    <property type="entry name" value="Kinase-like_dom_sf"/>
</dbReference>
<dbReference type="GO" id="GO:0005524">
    <property type="term" value="F:ATP binding"/>
    <property type="evidence" value="ECO:0007669"/>
    <property type="project" value="InterPro"/>
</dbReference>
<dbReference type="InterPro" id="IPR000719">
    <property type="entry name" value="Prot_kinase_dom"/>
</dbReference>
<dbReference type="GO" id="GO:0004672">
    <property type="term" value="F:protein kinase activity"/>
    <property type="evidence" value="ECO:0007669"/>
    <property type="project" value="InterPro"/>
</dbReference>
<dbReference type="SMART" id="SM00220">
    <property type="entry name" value="S_TKc"/>
    <property type="match status" value="1"/>
</dbReference>
<evidence type="ECO:0000256" key="7">
    <source>
        <dbReference type="SAM" id="MobiDB-lite"/>
    </source>
</evidence>
<evidence type="ECO:0000313" key="12">
    <source>
        <dbReference type="Proteomes" id="UP000823749"/>
    </source>
</evidence>